<dbReference type="InterPro" id="IPR033753">
    <property type="entry name" value="GCV_H/Fam206"/>
</dbReference>
<accession>A0A1F7RLD9</accession>
<dbReference type="PANTHER" id="PTHR11715">
    <property type="entry name" value="GLYCINE CLEAVAGE SYSTEM H PROTEIN"/>
    <property type="match status" value="1"/>
</dbReference>
<feature type="region of interest" description="Disordered" evidence="3">
    <location>
        <begin position="80"/>
        <end position="104"/>
    </location>
</feature>
<proteinExistence type="inferred from homology"/>
<dbReference type="InterPro" id="IPR011053">
    <property type="entry name" value="Single_hybrid_motif"/>
</dbReference>
<evidence type="ECO:0000259" key="4">
    <source>
        <dbReference type="PROSITE" id="PS50968"/>
    </source>
</evidence>
<gene>
    <name evidence="5" type="ORF">A2161_11955</name>
</gene>
<dbReference type="InterPro" id="IPR002930">
    <property type="entry name" value="GCV_H"/>
</dbReference>
<evidence type="ECO:0000313" key="6">
    <source>
        <dbReference type="Proteomes" id="UP000179266"/>
    </source>
</evidence>
<dbReference type="GO" id="GO:0005829">
    <property type="term" value="C:cytosol"/>
    <property type="evidence" value="ECO:0007669"/>
    <property type="project" value="TreeGrafter"/>
</dbReference>
<sequence length="104" mass="11753">MPEIGTELTANDTFGVIESVKAVSDLFAPMSGEVVEINESLEEEPELVNEDPHGDGWMVKIKISDITEWDSLMTSDEYEEYVAEEQESDMEEDEESSDDLEDEE</sequence>
<dbReference type="InterPro" id="IPR003016">
    <property type="entry name" value="2-oxoA_DH_lipoyl-BS"/>
</dbReference>
<evidence type="ECO:0000313" key="5">
    <source>
        <dbReference type="EMBL" id="OGL42395.1"/>
    </source>
</evidence>
<dbReference type="GO" id="GO:0005960">
    <property type="term" value="C:glycine cleavage complex"/>
    <property type="evidence" value="ECO:0007669"/>
    <property type="project" value="InterPro"/>
</dbReference>
<keyword evidence="2" id="KW-0450">Lipoyl</keyword>
<comment type="caution">
    <text evidence="5">The sequence shown here is derived from an EMBL/GenBank/DDBJ whole genome shotgun (WGS) entry which is preliminary data.</text>
</comment>
<dbReference type="PROSITE" id="PS50968">
    <property type="entry name" value="BIOTINYL_LIPOYL"/>
    <property type="match status" value="1"/>
</dbReference>
<feature type="domain" description="Lipoyl-binding" evidence="4">
    <location>
        <begin position="1"/>
        <end position="62"/>
    </location>
</feature>
<dbReference type="AlphaFoldDB" id="A0A1F7RLD9"/>
<dbReference type="EMBL" id="MGDD01000327">
    <property type="protein sequence ID" value="OGL42395.1"/>
    <property type="molecule type" value="Genomic_DNA"/>
</dbReference>
<dbReference type="GO" id="GO:0019464">
    <property type="term" value="P:glycine decarboxylation via glycine cleavage system"/>
    <property type="evidence" value="ECO:0007669"/>
    <property type="project" value="InterPro"/>
</dbReference>
<name>A0A1F7RLD9_9BACT</name>
<evidence type="ECO:0000256" key="1">
    <source>
        <dbReference type="ARBA" id="ARBA00009249"/>
    </source>
</evidence>
<dbReference type="PANTHER" id="PTHR11715:SF3">
    <property type="entry name" value="GLYCINE CLEAVAGE SYSTEM H PROTEIN-RELATED"/>
    <property type="match status" value="1"/>
</dbReference>
<evidence type="ECO:0000256" key="2">
    <source>
        <dbReference type="ARBA" id="ARBA00022823"/>
    </source>
</evidence>
<protein>
    <recommendedName>
        <fullName evidence="4">Lipoyl-binding domain-containing protein</fullName>
    </recommendedName>
</protein>
<comment type="similarity">
    <text evidence="1">Belongs to the GcvH family.</text>
</comment>
<dbReference type="GO" id="GO:0009249">
    <property type="term" value="P:protein lipoylation"/>
    <property type="evidence" value="ECO:0007669"/>
    <property type="project" value="TreeGrafter"/>
</dbReference>
<dbReference type="CDD" id="cd06848">
    <property type="entry name" value="GCS_H"/>
    <property type="match status" value="1"/>
</dbReference>
<reference evidence="5 6" key="1">
    <citation type="journal article" date="2016" name="Nat. Commun.">
        <title>Thousands of microbial genomes shed light on interconnected biogeochemical processes in an aquifer system.</title>
        <authorList>
            <person name="Anantharaman K."/>
            <person name="Brown C.T."/>
            <person name="Hug L.A."/>
            <person name="Sharon I."/>
            <person name="Castelle C.J."/>
            <person name="Probst A.J."/>
            <person name="Thomas B.C."/>
            <person name="Singh A."/>
            <person name="Wilkins M.J."/>
            <person name="Karaoz U."/>
            <person name="Brodie E.L."/>
            <person name="Williams K.H."/>
            <person name="Hubbard S.S."/>
            <person name="Banfield J.F."/>
        </authorList>
    </citation>
    <scope>NUCLEOTIDE SEQUENCE [LARGE SCALE GENOMIC DNA]</scope>
</reference>
<dbReference type="Pfam" id="PF01597">
    <property type="entry name" value="GCV_H"/>
    <property type="match status" value="1"/>
</dbReference>
<dbReference type="SUPFAM" id="SSF51230">
    <property type="entry name" value="Single hybrid motif"/>
    <property type="match status" value="1"/>
</dbReference>
<organism evidence="5 6">
    <name type="scientific">Candidatus Schekmanbacteria bacterium RBG_13_48_7</name>
    <dbReference type="NCBI Taxonomy" id="1817878"/>
    <lineage>
        <taxon>Bacteria</taxon>
        <taxon>Candidatus Schekmaniibacteriota</taxon>
    </lineage>
</organism>
<dbReference type="InterPro" id="IPR000089">
    <property type="entry name" value="Biotin_lipoyl"/>
</dbReference>
<dbReference type="Proteomes" id="UP000179266">
    <property type="component" value="Unassembled WGS sequence"/>
</dbReference>
<dbReference type="PROSITE" id="PS00189">
    <property type="entry name" value="LIPOYL"/>
    <property type="match status" value="1"/>
</dbReference>
<evidence type="ECO:0000256" key="3">
    <source>
        <dbReference type="SAM" id="MobiDB-lite"/>
    </source>
</evidence>
<dbReference type="Gene3D" id="2.40.50.100">
    <property type="match status" value="1"/>
</dbReference>